<dbReference type="RefSeq" id="WP_271024105.1">
    <property type="nucleotide sequence ID" value="NZ_JAQIEY010000004.1"/>
</dbReference>
<dbReference type="EMBL" id="JAQIEY010000004">
    <property type="protein sequence ID" value="MDA3767313.1"/>
    <property type="molecule type" value="Genomic_DNA"/>
</dbReference>
<dbReference type="Proteomes" id="UP001210502">
    <property type="component" value="Unassembled WGS sequence"/>
</dbReference>
<proteinExistence type="predicted"/>
<dbReference type="AlphaFoldDB" id="A0AAW5YTK1"/>
<evidence type="ECO:0000313" key="1">
    <source>
        <dbReference type="EMBL" id="MDA3767313.1"/>
    </source>
</evidence>
<gene>
    <name evidence="1" type="ORF">PF586_02245</name>
</gene>
<evidence type="ECO:0000313" key="2">
    <source>
        <dbReference type="Proteomes" id="UP001210502"/>
    </source>
</evidence>
<sequence>MSGSCNNAAEPLFLFACCLRELFLAGCEIYDFVDHLVDLSSDLKAGMSYGELTVPTIGVYSDYDKPIREYKAKEGKLNKRTIMLWMGDARNNHLPSEEKIFKDLCRRVKKCYWLNAEAKSKWNTGDSVIGRYTPYVSELAEVTNTASLIKFLCELQN</sequence>
<accession>A0AAW5YTK1</accession>
<organism evidence="1 2">
    <name type="scientific">Lactobacillus delbrueckii</name>
    <dbReference type="NCBI Taxonomy" id="1584"/>
    <lineage>
        <taxon>Bacteria</taxon>
        <taxon>Bacillati</taxon>
        <taxon>Bacillota</taxon>
        <taxon>Bacilli</taxon>
        <taxon>Lactobacillales</taxon>
        <taxon>Lactobacillaceae</taxon>
        <taxon>Lactobacillus</taxon>
    </lineage>
</organism>
<protein>
    <submittedName>
        <fullName evidence="1">VWA domain containing CoxE-like protein</fullName>
    </submittedName>
</protein>
<comment type="caution">
    <text evidence="1">The sequence shown here is derived from an EMBL/GenBank/DDBJ whole genome shotgun (WGS) entry which is preliminary data.</text>
</comment>
<name>A0AAW5YTK1_9LACO</name>
<reference evidence="1" key="1">
    <citation type="submission" date="2023-01" db="EMBL/GenBank/DDBJ databases">
        <title>Sequencing of the bacterial strains from artisanal fermented milk Matsoni.</title>
        <authorList>
            <person name="Rozman V."/>
            <person name="Accetto T."/>
            <person name="Bogovic Matijasic B."/>
        </authorList>
    </citation>
    <scope>NUCLEOTIDE SEQUENCE</scope>
    <source>
        <strain evidence="1">Lbl333</strain>
    </source>
</reference>